<feature type="modified residue" description="4-aspartylphosphate" evidence="5">
    <location>
        <position position="57"/>
    </location>
</feature>
<dbReference type="GO" id="GO:0003677">
    <property type="term" value="F:DNA binding"/>
    <property type="evidence" value="ECO:0007669"/>
    <property type="project" value="UniProtKB-KW"/>
</dbReference>
<evidence type="ECO:0000256" key="1">
    <source>
        <dbReference type="ARBA" id="ARBA00022553"/>
    </source>
</evidence>
<dbReference type="Proteomes" id="UP000292564">
    <property type="component" value="Unassembled WGS sequence"/>
</dbReference>
<dbReference type="CDD" id="cd06170">
    <property type="entry name" value="LuxR_C_like"/>
    <property type="match status" value="1"/>
</dbReference>
<evidence type="ECO:0000256" key="4">
    <source>
        <dbReference type="ARBA" id="ARBA00023163"/>
    </source>
</evidence>
<keyword evidence="9" id="KW-1185">Reference proteome</keyword>
<keyword evidence="2" id="KW-0805">Transcription regulation</keyword>
<dbReference type="InterPro" id="IPR001789">
    <property type="entry name" value="Sig_transdc_resp-reg_receiver"/>
</dbReference>
<dbReference type="InterPro" id="IPR058245">
    <property type="entry name" value="NreC/VraR/RcsB-like_REC"/>
</dbReference>
<dbReference type="OrthoDB" id="9808843at2"/>
<proteinExistence type="predicted"/>
<organism evidence="8 9">
    <name type="scientific">Krasilnikovia cinnamomea</name>
    <dbReference type="NCBI Taxonomy" id="349313"/>
    <lineage>
        <taxon>Bacteria</taxon>
        <taxon>Bacillati</taxon>
        <taxon>Actinomycetota</taxon>
        <taxon>Actinomycetes</taxon>
        <taxon>Micromonosporales</taxon>
        <taxon>Micromonosporaceae</taxon>
        <taxon>Krasilnikovia</taxon>
    </lineage>
</organism>
<sequence>MTTPLRILVADDEPLVRSGIDMLVSAEPGIDVIGEAADGAQAVLLARQLRPDVVLMDVRMPGMDGVEATRQITADTFAPAGPFVTVLVLSTYNHDDSVYAALRAGASGFLLKDAARSELIRAVRAVAAGDGWLDPAVTKGLLTEFAARPQPQRPTPAELTQLTPREHDVLLLVAHGLSNPEIAGRLFIGEATVKTHLGRIYTKLDLRDRAQAVVAAYRAGLITPEPSPVPPGRRL</sequence>
<name>A0A4Q7ZUN8_9ACTN</name>
<evidence type="ECO:0000259" key="7">
    <source>
        <dbReference type="PROSITE" id="PS50110"/>
    </source>
</evidence>
<accession>A0A4Q7ZUN8</accession>
<dbReference type="PROSITE" id="PS00622">
    <property type="entry name" value="HTH_LUXR_1"/>
    <property type="match status" value="1"/>
</dbReference>
<dbReference type="Gene3D" id="3.40.50.2300">
    <property type="match status" value="1"/>
</dbReference>
<evidence type="ECO:0000259" key="6">
    <source>
        <dbReference type="PROSITE" id="PS50043"/>
    </source>
</evidence>
<dbReference type="CDD" id="cd17535">
    <property type="entry name" value="REC_NarL-like"/>
    <property type="match status" value="1"/>
</dbReference>
<dbReference type="PROSITE" id="PS50110">
    <property type="entry name" value="RESPONSE_REGULATORY"/>
    <property type="match status" value="1"/>
</dbReference>
<dbReference type="InterPro" id="IPR039420">
    <property type="entry name" value="WalR-like"/>
</dbReference>
<dbReference type="GO" id="GO:0006355">
    <property type="term" value="P:regulation of DNA-templated transcription"/>
    <property type="evidence" value="ECO:0007669"/>
    <property type="project" value="InterPro"/>
</dbReference>
<evidence type="ECO:0000256" key="3">
    <source>
        <dbReference type="ARBA" id="ARBA00023125"/>
    </source>
</evidence>
<protein>
    <submittedName>
        <fullName evidence="8">LuxR family two component transcriptional regulator</fullName>
    </submittedName>
</protein>
<dbReference type="PANTHER" id="PTHR43214:SF24">
    <property type="entry name" value="TRANSCRIPTIONAL REGULATORY PROTEIN NARL-RELATED"/>
    <property type="match status" value="1"/>
</dbReference>
<keyword evidence="4" id="KW-0804">Transcription</keyword>
<reference evidence="8 9" key="1">
    <citation type="submission" date="2019-02" db="EMBL/GenBank/DDBJ databases">
        <title>Sequencing the genomes of 1000 actinobacteria strains.</title>
        <authorList>
            <person name="Klenk H.-P."/>
        </authorList>
    </citation>
    <scope>NUCLEOTIDE SEQUENCE [LARGE SCALE GENOMIC DNA]</scope>
    <source>
        <strain evidence="8 9">DSM 45162</strain>
    </source>
</reference>
<dbReference type="PANTHER" id="PTHR43214">
    <property type="entry name" value="TWO-COMPONENT RESPONSE REGULATOR"/>
    <property type="match status" value="1"/>
</dbReference>
<dbReference type="RefSeq" id="WP_130512674.1">
    <property type="nucleotide sequence ID" value="NZ_SHKY01000001.1"/>
</dbReference>
<dbReference type="InterPro" id="IPR000792">
    <property type="entry name" value="Tscrpt_reg_LuxR_C"/>
</dbReference>
<keyword evidence="3" id="KW-0238">DNA-binding</keyword>
<dbReference type="AlphaFoldDB" id="A0A4Q7ZUN8"/>
<feature type="domain" description="HTH luxR-type" evidence="6">
    <location>
        <begin position="155"/>
        <end position="220"/>
    </location>
</feature>
<feature type="domain" description="Response regulatory" evidence="7">
    <location>
        <begin position="6"/>
        <end position="127"/>
    </location>
</feature>
<comment type="caution">
    <text evidence="8">The sequence shown here is derived from an EMBL/GenBank/DDBJ whole genome shotgun (WGS) entry which is preliminary data.</text>
</comment>
<dbReference type="InterPro" id="IPR011006">
    <property type="entry name" value="CheY-like_superfamily"/>
</dbReference>
<evidence type="ECO:0000313" key="9">
    <source>
        <dbReference type="Proteomes" id="UP000292564"/>
    </source>
</evidence>
<keyword evidence="1 5" id="KW-0597">Phosphoprotein</keyword>
<dbReference type="SMART" id="SM00448">
    <property type="entry name" value="REC"/>
    <property type="match status" value="1"/>
</dbReference>
<dbReference type="PRINTS" id="PR00038">
    <property type="entry name" value="HTHLUXR"/>
</dbReference>
<dbReference type="Pfam" id="PF00196">
    <property type="entry name" value="GerE"/>
    <property type="match status" value="1"/>
</dbReference>
<evidence type="ECO:0000256" key="5">
    <source>
        <dbReference type="PROSITE-ProRule" id="PRU00169"/>
    </source>
</evidence>
<evidence type="ECO:0000256" key="2">
    <source>
        <dbReference type="ARBA" id="ARBA00023015"/>
    </source>
</evidence>
<dbReference type="Pfam" id="PF00072">
    <property type="entry name" value="Response_reg"/>
    <property type="match status" value="1"/>
</dbReference>
<dbReference type="PROSITE" id="PS50043">
    <property type="entry name" value="HTH_LUXR_2"/>
    <property type="match status" value="1"/>
</dbReference>
<dbReference type="SUPFAM" id="SSF52172">
    <property type="entry name" value="CheY-like"/>
    <property type="match status" value="1"/>
</dbReference>
<gene>
    <name evidence="8" type="ORF">EV385_6249</name>
</gene>
<dbReference type="SMART" id="SM00421">
    <property type="entry name" value="HTH_LUXR"/>
    <property type="match status" value="1"/>
</dbReference>
<dbReference type="EMBL" id="SHKY01000001">
    <property type="protein sequence ID" value="RZU54299.1"/>
    <property type="molecule type" value="Genomic_DNA"/>
</dbReference>
<evidence type="ECO:0000313" key="8">
    <source>
        <dbReference type="EMBL" id="RZU54299.1"/>
    </source>
</evidence>
<dbReference type="GO" id="GO:0000160">
    <property type="term" value="P:phosphorelay signal transduction system"/>
    <property type="evidence" value="ECO:0007669"/>
    <property type="project" value="InterPro"/>
</dbReference>